<dbReference type="PANTHER" id="PTHR31232:SF137">
    <property type="entry name" value="S-PROTEIN HOMOLOG"/>
    <property type="match status" value="1"/>
</dbReference>
<evidence type="ECO:0000256" key="3">
    <source>
        <dbReference type="ARBA" id="ARBA00022471"/>
    </source>
</evidence>
<dbReference type="GO" id="GO:0005576">
    <property type="term" value="C:extracellular region"/>
    <property type="evidence" value="ECO:0007669"/>
    <property type="project" value="UniProtKB-SubCell"/>
</dbReference>
<proteinExistence type="inferred from homology"/>
<evidence type="ECO:0000256" key="1">
    <source>
        <dbReference type="ARBA" id="ARBA00004613"/>
    </source>
</evidence>
<evidence type="ECO:0000256" key="2">
    <source>
        <dbReference type="ARBA" id="ARBA00005581"/>
    </source>
</evidence>
<dbReference type="GO" id="GO:0060320">
    <property type="term" value="P:rejection of self pollen"/>
    <property type="evidence" value="ECO:0007669"/>
    <property type="project" value="UniProtKB-KW"/>
</dbReference>
<keyword evidence="5 6" id="KW-0732">Signal</keyword>
<dbReference type="InterPro" id="IPR010264">
    <property type="entry name" value="Self-incomp_S1"/>
</dbReference>
<evidence type="ECO:0000256" key="4">
    <source>
        <dbReference type="ARBA" id="ARBA00022525"/>
    </source>
</evidence>
<keyword evidence="3 6" id="KW-0713">Self-incompatibility</keyword>
<dbReference type="PANTHER" id="PTHR31232">
    <property type="match status" value="1"/>
</dbReference>
<comment type="similarity">
    <text evidence="2 6">Belongs to the plant self-incompatibility (S1) protein family.</text>
</comment>
<evidence type="ECO:0000313" key="7">
    <source>
        <dbReference type="EMBL" id="QDP16947.1"/>
    </source>
</evidence>
<dbReference type="Pfam" id="PF05938">
    <property type="entry name" value="Self-incomp_S1"/>
    <property type="match status" value="1"/>
</dbReference>
<feature type="chain" id="PRO_5025074325" description="S-protein homolog" evidence="6">
    <location>
        <begin position="23"/>
        <end position="144"/>
    </location>
</feature>
<organism evidence="7">
    <name type="scientific">Turnera subulata</name>
    <dbReference type="NCBI Taxonomy" id="218843"/>
    <lineage>
        <taxon>Eukaryota</taxon>
        <taxon>Viridiplantae</taxon>
        <taxon>Streptophyta</taxon>
        <taxon>Embryophyta</taxon>
        <taxon>Tracheophyta</taxon>
        <taxon>Spermatophyta</taxon>
        <taxon>Magnoliopsida</taxon>
        <taxon>eudicotyledons</taxon>
        <taxon>Gunneridae</taxon>
        <taxon>Pentapetalae</taxon>
        <taxon>rosids</taxon>
        <taxon>fabids</taxon>
        <taxon>Malpighiales</taxon>
        <taxon>Passifloraceae</taxon>
        <taxon>Turnera</taxon>
    </lineage>
</organism>
<evidence type="ECO:0000256" key="6">
    <source>
        <dbReference type="RuleBase" id="RU367044"/>
    </source>
</evidence>
<reference evidence="7" key="1">
    <citation type="journal article" date="2019" name="New Phytol.">
        <title>The long and short of the S-locus in Turnera (Passifloraceae).</title>
        <authorList>
            <person name="Shore J.S."/>
            <person name="Hamam H.J."/>
            <person name="Chafe P.D.J."/>
            <person name="Labonne J.D.J."/>
            <person name="Henning P.M."/>
            <person name="McCubbin A.G."/>
        </authorList>
    </citation>
    <scope>NUCLEOTIDE SEQUENCE</scope>
</reference>
<keyword evidence="4 6" id="KW-0964">Secreted</keyword>
<protein>
    <recommendedName>
        <fullName evidence="6">S-protein homolog</fullName>
    </recommendedName>
</protein>
<name>A0A516IJK2_9ROSI</name>
<evidence type="ECO:0000256" key="5">
    <source>
        <dbReference type="ARBA" id="ARBA00022729"/>
    </source>
</evidence>
<comment type="subcellular location">
    <subcellularLocation>
        <location evidence="1 6">Secreted</location>
    </subcellularLocation>
</comment>
<dbReference type="EMBL" id="MK922467">
    <property type="protein sequence ID" value="QDP16947.1"/>
    <property type="molecule type" value="Genomic_DNA"/>
</dbReference>
<feature type="signal peptide" evidence="6">
    <location>
        <begin position="1"/>
        <end position="22"/>
    </location>
</feature>
<sequence length="144" mass="16563">MSSSTIICLLSILAIIPFLASANSSINLDPFRNHYTVHVINGFSNNDQPMLIHCWSRNDDLGNHNLYIGGDFNFGFGLRIVPPSTHFYCDFKRGEKHLSEVTVFDEDEVLGLCNKTQKCYWRGQEDGLFFSNDNSSWKKLYMWN</sequence>
<dbReference type="AlphaFoldDB" id="A0A516IJK2"/>
<accession>A0A516IJK2</accession>